<comment type="caution">
    <text evidence="9">The sequence shown here is derived from an EMBL/GenBank/DDBJ whole genome shotgun (WGS) entry which is preliminary data.</text>
</comment>
<evidence type="ECO:0000256" key="5">
    <source>
        <dbReference type="PROSITE-ProRule" id="PRU00848"/>
    </source>
</evidence>
<organism evidence="9 10">
    <name type="scientific">Kingdonia uniflora</name>
    <dbReference type="NCBI Taxonomy" id="39325"/>
    <lineage>
        <taxon>Eukaryota</taxon>
        <taxon>Viridiplantae</taxon>
        <taxon>Streptophyta</taxon>
        <taxon>Embryophyta</taxon>
        <taxon>Tracheophyta</taxon>
        <taxon>Spermatophyta</taxon>
        <taxon>Magnoliopsida</taxon>
        <taxon>Ranunculales</taxon>
        <taxon>Circaeasteraceae</taxon>
        <taxon>Kingdonia</taxon>
    </lineage>
</organism>
<dbReference type="GO" id="GO:0008173">
    <property type="term" value="F:RNA methyltransferase activity"/>
    <property type="evidence" value="ECO:0007669"/>
    <property type="project" value="UniProtKB-UniRule"/>
</dbReference>
<evidence type="ECO:0000313" key="10">
    <source>
        <dbReference type="Proteomes" id="UP000541444"/>
    </source>
</evidence>
<dbReference type="AlphaFoldDB" id="A0A7J7NB50"/>
<evidence type="ECO:0000256" key="2">
    <source>
        <dbReference type="ARBA" id="ARBA00022603"/>
    </source>
</evidence>
<keyword evidence="10" id="KW-1185">Reference proteome</keyword>
<evidence type="ECO:0000256" key="7">
    <source>
        <dbReference type="SAM" id="Phobius"/>
    </source>
</evidence>
<dbReference type="EMBL" id="JACGCM010000926">
    <property type="protein sequence ID" value="KAF6164471.1"/>
    <property type="molecule type" value="Genomic_DNA"/>
</dbReference>
<dbReference type="Proteomes" id="UP000541444">
    <property type="component" value="Unassembled WGS sequence"/>
</dbReference>
<dbReference type="PANTHER" id="PTHR12315">
    <property type="entry name" value="BICOID-INTERACTING PROTEIN RELATED"/>
    <property type="match status" value="1"/>
</dbReference>
<dbReference type="Gene3D" id="3.40.50.150">
    <property type="entry name" value="Vaccinia Virus protein VP39"/>
    <property type="match status" value="1"/>
</dbReference>
<dbReference type="InterPro" id="IPR039772">
    <property type="entry name" value="Bin3-like"/>
</dbReference>
<keyword evidence="3 6" id="KW-0808">Transferase</keyword>
<proteinExistence type="inferred from homology"/>
<name>A0A7J7NB50_9MAGN</name>
<feature type="transmembrane region" description="Helical" evidence="7">
    <location>
        <begin position="21"/>
        <end position="42"/>
    </location>
</feature>
<evidence type="ECO:0000256" key="6">
    <source>
        <dbReference type="RuleBase" id="RU367087"/>
    </source>
</evidence>
<dbReference type="PANTHER" id="PTHR12315:SF0">
    <property type="entry name" value="7SK SNRNA METHYLPHOSPHATE CAPPING ENZYME"/>
    <property type="match status" value="1"/>
</dbReference>
<dbReference type="InterPro" id="IPR024160">
    <property type="entry name" value="BIN3_SAM-bd_dom"/>
</dbReference>
<dbReference type="GO" id="GO:0040031">
    <property type="term" value="P:snRNA modification"/>
    <property type="evidence" value="ECO:0007669"/>
    <property type="project" value="TreeGrafter"/>
</dbReference>
<keyword evidence="7" id="KW-1133">Transmembrane helix</keyword>
<sequence>MCSPSNLSLDFRILLTLKERGLGLSGTLGPYISIVFILLVLFQPTYHVLNSKEICKEVKEDPRLKVFKKEWFEGKDCLDIGCNQGLITISIAKEYCCRSIRGIDIDANLVNSAYWNLKRISKLVSTSSQSSIASESELSKRVNGSLEQSTVPTNEDSGLPQNDLLNRVSFQKENFVERVCPHSEEYDVILCLSVSKWIHLNWGDDGLVTLFSNVWRLLRPGGIFVLEPQPWKSYQKNYRVSETATFNYNNIVFYPCLFQEILLDKIGFKTVENITESLPGSVTGFDRPIFVLRK</sequence>
<protein>
    <recommendedName>
        <fullName evidence="6">RNA methyltransferase</fullName>
        <ecNumber evidence="6">2.1.1.-</ecNumber>
    </recommendedName>
</protein>
<keyword evidence="7" id="KW-0812">Transmembrane</keyword>
<evidence type="ECO:0000313" key="9">
    <source>
        <dbReference type="EMBL" id="KAF6164471.1"/>
    </source>
</evidence>
<dbReference type="SUPFAM" id="SSF53335">
    <property type="entry name" value="S-adenosyl-L-methionine-dependent methyltransferases"/>
    <property type="match status" value="1"/>
</dbReference>
<comment type="similarity">
    <text evidence="1 6">Belongs to the methyltransferase superfamily.</text>
</comment>
<keyword evidence="4 5" id="KW-0949">S-adenosyl-L-methionine</keyword>
<keyword evidence="7" id="KW-0472">Membrane</keyword>
<dbReference type="CDD" id="cd02440">
    <property type="entry name" value="AdoMet_MTases"/>
    <property type="match status" value="1"/>
</dbReference>
<dbReference type="EC" id="2.1.1.-" evidence="6"/>
<dbReference type="OrthoDB" id="10017101at2759"/>
<evidence type="ECO:0000256" key="4">
    <source>
        <dbReference type="ARBA" id="ARBA00022691"/>
    </source>
</evidence>
<reference evidence="9 10" key="1">
    <citation type="journal article" date="2020" name="IScience">
        <title>Genome Sequencing of the Endangered Kingdonia uniflora (Circaeasteraceae, Ranunculales) Reveals Potential Mechanisms of Evolutionary Specialization.</title>
        <authorList>
            <person name="Sun Y."/>
            <person name="Deng T."/>
            <person name="Zhang A."/>
            <person name="Moore M.J."/>
            <person name="Landis J.B."/>
            <person name="Lin N."/>
            <person name="Zhang H."/>
            <person name="Zhang X."/>
            <person name="Huang J."/>
            <person name="Zhang X."/>
            <person name="Sun H."/>
            <person name="Wang H."/>
        </authorList>
    </citation>
    <scope>NUCLEOTIDE SEQUENCE [LARGE SCALE GENOMIC DNA]</scope>
    <source>
        <strain evidence="9">TB1705</strain>
        <tissue evidence="9">Leaf</tissue>
    </source>
</reference>
<accession>A0A7J7NB50</accession>
<dbReference type="GO" id="GO:0008171">
    <property type="term" value="F:O-methyltransferase activity"/>
    <property type="evidence" value="ECO:0007669"/>
    <property type="project" value="UniProtKB-UniRule"/>
</dbReference>
<dbReference type="InterPro" id="IPR010675">
    <property type="entry name" value="Bin3_C"/>
</dbReference>
<evidence type="ECO:0000256" key="1">
    <source>
        <dbReference type="ARBA" id="ARBA00008361"/>
    </source>
</evidence>
<evidence type="ECO:0000259" key="8">
    <source>
        <dbReference type="PROSITE" id="PS51515"/>
    </source>
</evidence>
<evidence type="ECO:0000256" key="3">
    <source>
        <dbReference type="ARBA" id="ARBA00022679"/>
    </source>
</evidence>
<dbReference type="GO" id="GO:0017069">
    <property type="term" value="F:snRNA binding"/>
    <property type="evidence" value="ECO:0007669"/>
    <property type="project" value="TreeGrafter"/>
</dbReference>
<dbReference type="Pfam" id="PF06859">
    <property type="entry name" value="Bin3"/>
    <property type="match status" value="1"/>
</dbReference>
<dbReference type="GO" id="GO:0032259">
    <property type="term" value="P:methylation"/>
    <property type="evidence" value="ECO:0007669"/>
    <property type="project" value="UniProtKB-KW"/>
</dbReference>
<dbReference type="PROSITE" id="PS51515">
    <property type="entry name" value="BIN3_SAM"/>
    <property type="match status" value="1"/>
</dbReference>
<keyword evidence="2 6" id="KW-0489">Methyltransferase</keyword>
<dbReference type="InterPro" id="IPR029063">
    <property type="entry name" value="SAM-dependent_MTases_sf"/>
</dbReference>
<feature type="domain" description="Bin3-type SAM" evidence="8">
    <location>
        <begin position="61"/>
        <end position="294"/>
    </location>
</feature>
<gene>
    <name evidence="9" type="ORF">GIB67_025297</name>
</gene>